<keyword evidence="5" id="KW-0547">Nucleotide-binding</keyword>
<dbReference type="Pfam" id="PF00208">
    <property type="entry name" value="ELFV_dehydrog"/>
    <property type="match status" value="1"/>
</dbReference>
<dbReference type="Proteomes" id="UP000176377">
    <property type="component" value="Unassembled WGS sequence"/>
</dbReference>
<dbReference type="GO" id="GO:0000166">
    <property type="term" value="F:nucleotide binding"/>
    <property type="evidence" value="ECO:0007669"/>
    <property type="project" value="UniProtKB-KW"/>
</dbReference>
<keyword evidence="5" id="KW-0520">NAD</keyword>
<keyword evidence="2 3" id="KW-0560">Oxidoreductase</keyword>
<comment type="caution">
    <text evidence="9">The sequence shown here is derived from an EMBL/GenBank/DDBJ whole genome shotgun (WGS) entry which is preliminary data.</text>
</comment>
<evidence type="ECO:0000256" key="2">
    <source>
        <dbReference type="ARBA" id="ARBA00023002"/>
    </source>
</evidence>
<dbReference type="PIRSF" id="PIRSF000185">
    <property type="entry name" value="Glu_DH"/>
    <property type="match status" value="1"/>
</dbReference>
<dbReference type="SMART" id="SM00839">
    <property type="entry name" value="ELFV_dehydrog"/>
    <property type="match status" value="1"/>
</dbReference>
<evidence type="ECO:0000256" key="4">
    <source>
        <dbReference type="PIRSR" id="PIRSR000185-1"/>
    </source>
</evidence>
<feature type="site" description="Important for catalysis" evidence="6">
    <location>
        <position position="145"/>
    </location>
</feature>
<protein>
    <recommendedName>
        <fullName evidence="3">Glutamate dehydrogenase</fullName>
    </recommendedName>
</protein>
<evidence type="ECO:0000259" key="8">
    <source>
        <dbReference type="SMART" id="SM00839"/>
    </source>
</evidence>
<dbReference type="Gene3D" id="3.40.50.10860">
    <property type="entry name" value="Leucine Dehydrogenase, chain A, domain 1"/>
    <property type="match status" value="1"/>
</dbReference>
<dbReference type="Gene3D" id="3.40.50.720">
    <property type="entry name" value="NAD(P)-binding Rossmann-like Domain"/>
    <property type="match status" value="1"/>
</dbReference>
<feature type="binding site" evidence="5">
    <location>
        <position position="69"/>
    </location>
    <ligand>
        <name>substrate</name>
    </ligand>
</feature>
<evidence type="ECO:0000313" key="9">
    <source>
        <dbReference type="EMBL" id="OGG59817.1"/>
    </source>
</evidence>
<dbReference type="Pfam" id="PF02812">
    <property type="entry name" value="ELFV_dehydrog_N"/>
    <property type="match status" value="1"/>
</dbReference>
<evidence type="ECO:0000256" key="3">
    <source>
        <dbReference type="PIRNR" id="PIRNR000185"/>
    </source>
</evidence>
<dbReference type="InterPro" id="IPR036291">
    <property type="entry name" value="NAD(P)-bd_dom_sf"/>
</dbReference>
<evidence type="ECO:0000256" key="7">
    <source>
        <dbReference type="RuleBase" id="RU004417"/>
    </source>
</evidence>
<dbReference type="PANTHER" id="PTHR11606">
    <property type="entry name" value="GLUTAMATE DEHYDROGENASE"/>
    <property type="match status" value="1"/>
</dbReference>
<reference evidence="9 10" key="1">
    <citation type="journal article" date="2016" name="Nat. Commun.">
        <title>Thousands of microbial genomes shed light on interconnected biogeochemical processes in an aquifer system.</title>
        <authorList>
            <person name="Anantharaman K."/>
            <person name="Brown C.T."/>
            <person name="Hug L.A."/>
            <person name="Sharon I."/>
            <person name="Castelle C.J."/>
            <person name="Probst A.J."/>
            <person name="Thomas B.C."/>
            <person name="Singh A."/>
            <person name="Wilkins M.J."/>
            <person name="Karaoz U."/>
            <person name="Brodie E.L."/>
            <person name="Williams K.H."/>
            <person name="Hubbard S.S."/>
            <person name="Banfield J.F."/>
        </authorList>
    </citation>
    <scope>NUCLEOTIDE SEQUENCE [LARGE SCALE GENOMIC DNA]</scope>
</reference>
<evidence type="ECO:0000256" key="6">
    <source>
        <dbReference type="PIRSR" id="PIRSR000185-3"/>
    </source>
</evidence>
<dbReference type="PRINTS" id="PR00082">
    <property type="entry name" value="GLFDHDRGNASE"/>
</dbReference>
<name>A0A1F6DER7_9BACT</name>
<evidence type="ECO:0000256" key="5">
    <source>
        <dbReference type="PIRSR" id="PIRSR000185-2"/>
    </source>
</evidence>
<dbReference type="CDD" id="cd01076">
    <property type="entry name" value="NAD_bind_1_Glu_DH"/>
    <property type="match status" value="1"/>
</dbReference>
<feature type="binding site" evidence="5">
    <location>
        <position position="189"/>
    </location>
    <ligand>
        <name>NAD(+)</name>
        <dbReference type="ChEBI" id="CHEBI:57540"/>
    </ligand>
</feature>
<dbReference type="SUPFAM" id="SSF53223">
    <property type="entry name" value="Aminoacid dehydrogenase-like, N-terminal domain"/>
    <property type="match status" value="1"/>
</dbReference>
<dbReference type="InterPro" id="IPR006095">
    <property type="entry name" value="Glu/Leu/Phe/Val/Trp_DH"/>
</dbReference>
<dbReference type="InterPro" id="IPR046346">
    <property type="entry name" value="Aminoacid_DH-like_N_sf"/>
</dbReference>
<dbReference type="AlphaFoldDB" id="A0A1F6DER7"/>
<sequence>MIQNNPWQRALAQLQSTIELTGGHPDLHHRLKKPDNVVEVNVPLLLDSGETKIFRGYRVQHNNILGPYKGGLRFHPQVDLDEAKALAFWMTMKNALVGVPFGGGKGGIEVDPKELSAGELERLTRNFARELAHVIGPEKDVPAPDVGSNAQMMHWIADEYAKHVGKHSPAVVTGKPVEHGGSEGRTEATGYGGGYVLEVMLSKLGKDAKGMTVSIQGFGNVGLYLAAYLQEHGFFIVGLSDSKGGIYVPEGIDVAAAEKYKKEKGSLRGFDRNGISSDDVLSLPVDIVVPAALENAITEKNAMDISASIVLELANGPTTLETDVILRQKGIIVIPDILANAGGVAVSYFEWLQNRSGEKWQKEDVLAKLKVLMESASERVFIESTERGVSLRDAAYNVALKALNADVKSH</sequence>
<comment type="similarity">
    <text evidence="1 3 7">Belongs to the Glu/Leu/Phe/Val dehydrogenases family.</text>
</comment>
<feature type="active site" description="Proton donor" evidence="4">
    <location>
        <position position="105"/>
    </location>
</feature>
<dbReference type="InterPro" id="IPR006097">
    <property type="entry name" value="Glu/Leu/Phe/Val/Trp_DH_dimer"/>
</dbReference>
<dbReference type="GO" id="GO:0004352">
    <property type="term" value="F:glutamate dehydrogenase (NAD+) activity"/>
    <property type="evidence" value="ECO:0007669"/>
    <property type="project" value="TreeGrafter"/>
</dbReference>
<feature type="binding site" evidence="5">
    <location>
        <position position="347"/>
    </location>
    <ligand>
        <name>substrate</name>
    </ligand>
</feature>
<evidence type="ECO:0000313" key="10">
    <source>
        <dbReference type="Proteomes" id="UP000176377"/>
    </source>
</evidence>
<evidence type="ECO:0000256" key="1">
    <source>
        <dbReference type="ARBA" id="ARBA00006382"/>
    </source>
</evidence>
<dbReference type="InterPro" id="IPR033922">
    <property type="entry name" value="NAD_bind_Glu_DH"/>
</dbReference>
<organism evidence="9 10">
    <name type="scientific">Candidatus Kaiserbacteria bacterium RIFCSPHIGHO2_01_FULL_56_24</name>
    <dbReference type="NCBI Taxonomy" id="1798487"/>
    <lineage>
        <taxon>Bacteria</taxon>
        <taxon>Candidatus Kaiseribacteriota</taxon>
    </lineage>
</organism>
<dbReference type="InterPro" id="IPR033524">
    <property type="entry name" value="Glu/Leu/Phe/Val_DH_AS"/>
</dbReference>
<gene>
    <name evidence="9" type="ORF">A2765_04490</name>
</gene>
<dbReference type="SUPFAM" id="SSF51735">
    <property type="entry name" value="NAD(P)-binding Rossmann-fold domains"/>
    <property type="match status" value="1"/>
</dbReference>
<dbReference type="PROSITE" id="PS00074">
    <property type="entry name" value="GLFV_DEHYDROGENASE"/>
    <property type="match status" value="1"/>
</dbReference>
<dbReference type="InterPro" id="IPR014362">
    <property type="entry name" value="Glu_DH"/>
</dbReference>
<feature type="binding site" evidence="5">
    <location>
        <position position="220"/>
    </location>
    <ligand>
        <name>NAD(+)</name>
        <dbReference type="ChEBI" id="CHEBI:57540"/>
    </ligand>
</feature>
<dbReference type="PANTHER" id="PTHR11606:SF13">
    <property type="entry name" value="GLUTAMATE DEHYDROGENASE 1, MITOCHONDRIAL"/>
    <property type="match status" value="1"/>
</dbReference>
<dbReference type="EMBL" id="MFLA01000016">
    <property type="protein sequence ID" value="OGG59817.1"/>
    <property type="molecule type" value="Genomic_DNA"/>
</dbReference>
<accession>A0A1F6DER7</accession>
<feature type="domain" description="Glutamate/phenylalanine/leucine/valine/L-tryptophan dehydrogenase C-terminal" evidence="8">
    <location>
        <begin position="182"/>
        <end position="406"/>
    </location>
</feature>
<proteinExistence type="inferred from homology"/>
<dbReference type="InterPro" id="IPR006096">
    <property type="entry name" value="Glu/Leu/Phe/Val/Trp_DH_C"/>
</dbReference>
<feature type="binding site" evidence="5">
    <location>
        <position position="93"/>
    </location>
    <ligand>
        <name>substrate</name>
    </ligand>
</feature>
<dbReference type="GO" id="GO:0006538">
    <property type="term" value="P:L-glutamate catabolic process"/>
    <property type="evidence" value="ECO:0007669"/>
    <property type="project" value="TreeGrafter"/>
</dbReference>